<keyword evidence="5" id="KW-0479">Metal-binding</keyword>
<dbReference type="RefSeq" id="WP_111335247.1">
    <property type="nucleotide sequence ID" value="NZ_CP030032.1"/>
</dbReference>
<evidence type="ECO:0000259" key="11">
    <source>
        <dbReference type="Pfam" id="PF00266"/>
    </source>
</evidence>
<dbReference type="GO" id="GO:0031071">
    <property type="term" value="F:cysteine desulfurase activity"/>
    <property type="evidence" value="ECO:0007669"/>
    <property type="project" value="UniProtKB-EC"/>
</dbReference>
<evidence type="ECO:0000256" key="7">
    <source>
        <dbReference type="ARBA" id="ARBA00023004"/>
    </source>
</evidence>
<dbReference type="FunFam" id="3.40.640.10:FF:000084">
    <property type="entry name" value="IscS-like cysteine desulfurase"/>
    <property type="match status" value="1"/>
</dbReference>
<dbReference type="GO" id="GO:0046872">
    <property type="term" value="F:metal ion binding"/>
    <property type="evidence" value="ECO:0007669"/>
    <property type="project" value="UniProtKB-KW"/>
</dbReference>
<comment type="catalytic activity">
    <reaction evidence="9">
        <text>(sulfur carrier)-H + L-cysteine = (sulfur carrier)-SH + L-alanine</text>
        <dbReference type="Rhea" id="RHEA:43892"/>
        <dbReference type="Rhea" id="RHEA-COMP:14737"/>
        <dbReference type="Rhea" id="RHEA-COMP:14739"/>
        <dbReference type="ChEBI" id="CHEBI:29917"/>
        <dbReference type="ChEBI" id="CHEBI:35235"/>
        <dbReference type="ChEBI" id="CHEBI:57972"/>
        <dbReference type="ChEBI" id="CHEBI:64428"/>
        <dbReference type="EC" id="2.8.1.7"/>
    </reaction>
</comment>
<dbReference type="InterPro" id="IPR015421">
    <property type="entry name" value="PyrdxlP-dep_Trfase_major"/>
</dbReference>
<evidence type="ECO:0000256" key="4">
    <source>
        <dbReference type="ARBA" id="ARBA00022679"/>
    </source>
</evidence>
<dbReference type="EC" id="2.8.1.7" evidence="3"/>
<dbReference type="PROSITE" id="PS00595">
    <property type="entry name" value="AA_TRANSFER_CLASS_5"/>
    <property type="match status" value="1"/>
</dbReference>
<keyword evidence="7" id="KW-0408">Iron</keyword>
<evidence type="ECO:0000313" key="12">
    <source>
        <dbReference type="EMBL" id="AWV90076.1"/>
    </source>
</evidence>
<dbReference type="InterPro" id="IPR000192">
    <property type="entry name" value="Aminotrans_V_dom"/>
</dbReference>
<evidence type="ECO:0000256" key="1">
    <source>
        <dbReference type="ARBA" id="ARBA00001933"/>
    </source>
</evidence>
<dbReference type="Pfam" id="PF00266">
    <property type="entry name" value="Aminotran_5"/>
    <property type="match status" value="1"/>
</dbReference>
<dbReference type="InterPro" id="IPR016454">
    <property type="entry name" value="Cysteine_dSase"/>
</dbReference>
<dbReference type="InterPro" id="IPR020578">
    <property type="entry name" value="Aminotrans_V_PyrdxlP_BS"/>
</dbReference>
<keyword evidence="13" id="KW-1185">Reference proteome</keyword>
<dbReference type="EMBL" id="CP030032">
    <property type="protein sequence ID" value="AWV90076.1"/>
    <property type="molecule type" value="Genomic_DNA"/>
</dbReference>
<evidence type="ECO:0000256" key="9">
    <source>
        <dbReference type="ARBA" id="ARBA00050776"/>
    </source>
</evidence>
<evidence type="ECO:0000313" key="13">
    <source>
        <dbReference type="Proteomes" id="UP000249799"/>
    </source>
</evidence>
<comment type="cofactor">
    <cofactor evidence="1 10">
        <name>pyridoxal 5'-phosphate</name>
        <dbReference type="ChEBI" id="CHEBI:597326"/>
    </cofactor>
</comment>
<sequence>MQTDDLIYLDHNATTPLLPEVVDAMLPYLREHFGNPSSGHLFGQRAHRAVEEAREQVAQLIGCEADEVIFTSGGTEANNLAIRGVIEAAGGAGEVVTSSVEHPATAQPCAWLEQRGTTVTRLGVDATGRVREDEAARAITDATTLVTVMHSNNETGTLQPIAAISQAARAAGALVHTDAAQSLGKVPVNVQQLGVDLLSCAGHKLYAPKGVGALYIRRGTPIAPFTLGAGHERGLRPGTENVASIVGLGQAALAARRDLDEVAERMRYLRDLLWSRLSAAIPNLALNGHPELRLPNTLNVRFPGVTGDAVLAGAPEVAASTGSACDAGQTSASAVILAMGIPAEQAVGALRLSLGRDSDETQMLRAAHALIESWTQAVGA</sequence>
<evidence type="ECO:0000256" key="6">
    <source>
        <dbReference type="ARBA" id="ARBA00022898"/>
    </source>
</evidence>
<dbReference type="InterPro" id="IPR015422">
    <property type="entry name" value="PyrdxlP-dep_Trfase_small"/>
</dbReference>
<evidence type="ECO:0000256" key="5">
    <source>
        <dbReference type="ARBA" id="ARBA00022723"/>
    </source>
</evidence>
<dbReference type="GO" id="GO:0051536">
    <property type="term" value="F:iron-sulfur cluster binding"/>
    <property type="evidence" value="ECO:0007669"/>
    <property type="project" value="UniProtKB-KW"/>
</dbReference>
<dbReference type="PANTHER" id="PTHR11601:SF34">
    <property type="entry name" value="CYSTEINE DESULFURASE"/>
    <property type="match status" value="1"/>
</dbReference>
<dbReference type="Proteomes" id="UP000249799">
    <property type="component" value="Chromosome"/>
</dbReference>
<dbReference type="PIRSF" id="PIRSF005572">
    <property type="entry name" value="NifS"/>
    <property type="match status" value="1"/>
</dbReference>
<dbReference type="InterPro" id="IPR015424">
    <property type="entry name" value="PyrdxlP-dep_Trfase"/>
</dbReference>
<dbReference type="OrthoDB" id="9808002at2"/>
<dbReference type="AlphaFoldDB" id="A0A2Z4FMT5"/>
<dbReference type="Gene3D" id="1.10.260.50">
    <property type="match status" value="1"/>
</dbReference>
<dbReference type="PANTHER" id="PTHR11601">
    <property type="entry name" value="CYSTEINE DESULFURYLASE FAMILY MEMBER"/>
    <property type="match status" value="1"/>
</dbReference>
<comment type="similarity">
    <text evidence="2">Belongs to the class-V pyridoxal-phosphate-dependent aminotransferase family. NifS/IscS subfamily.</text>
</comment>
<keyword evidence="4" id="KW-0808">Transferase</keyword>
<accession>A0A2Z4FMT5</accession>
<reference evidence="12 13" key="1">
    <citation type="submission" date="2018-06" db="EMBL/GenBank/DDBJ databases">
        <title>Lujinxingia sediminis gen. nov. sp. nov., a new facultative anaerobic member of the class Deltaproteobacteria, and proposal of Lujinxingaceae fam. nov.</title>
        <authorList>
            <person name="Guo L.-Y."/>
            <person name="Li C.-M."/>
            <person name="Wang S."/>
            <person name="Du Z.-J."/>
        </authorList>
    </citation>
    <scope>NUCLEOTIDE SEQUENCE [LARGE SCALE GENOMIC DNA]</scope>
    <source>
        <strain evidence="12 13">FA350</strain>
    </source>
</reference>
<organism evidence="12 13">
    <name type="scientific">Bradymonas sediminis</name>
    <dbReference type="NCBI Taxonomy" id="1548548"/>
    <lineage>
        <taxon>Bacteria</taxon>
        <taxon>Deltaproteobacteria</taxon>
        <taxon>Bradymonadales</taxon>
        <taxon>Bradymonadaceae</taxon>
        <taxon>Bradymonas</taxon>
    </lineage>
</organism>
<keyword evidence="8" id="KW-0411">Iron-sulfur</keyword>
<evidence type="ECO:0000256" key="2">
    <source>
        <dbReference type="ARBA" id="ARBA00006490"/>
    </source>
</evidence>
<feature type="domain" description="Aminotransferase class V" evidence="11">
    <location>
        <begin position="7"/>
        <end position="361"/>
    </location>
</feature>
<dbReference type="SUPFAM" id="SSF53383">
    <property type="entry name" value="PLP-dependent transferases"/>
    <property type="match status" value="1"/>
</dbReference>
<evidence type="ECO:0000256" key="3">
    <source>
        <dbReference type="ARBA" id="ARBA00012239"/>
    </source>
</evidence>
<protein>
    <recommendedName>
        <fullName evidence="3">cysteine desulfurase</fullName>
        <ecNumber evidence="3">2.8.1.7</ecNumber>
    </recommendedName>
</protein>
<evidence type="ECO:0000256" key="10">
    <source>
        <dbReference type="RuleBase" id="RU004504"/>
    </source>
</evidence>
<keyword evidence="6" id="KW-0663">Pyridoxal phosphate</keyword>
<name>A0A2Z4FMT5_9DELT</name>
<dbReference type="Gene3D" id="3.90.1150.10">
    <property type="entry name" value="Aspartate Aminotransferase, domain 1"/>
    <property type="match status" value="1"/>
</dbReference>
<dbReference type="KEGG" id="bsed:DN745_12315"/>
<proteinExistence type="inferred from homology"/>
<dbReference type="Gene3D" id="3.40.640.10">
    <property type="entry name" value="Type I PLP-dependent aspartate aminotransferase-like (Major domain)"/>
    <property type="match status" value="1"/>
</dbReference>
<evidence type="ECO:0000256" key="8">
    <source>
        <dbReference type="ARBA" id="ARBA00023014"/>
    </source>
</evidence>
<gene>
    <name evidence="12" type="ORF">DN745_12315</name>
</gene>